<dbReference type="PANTHER" id="PTHR30543">
    <property type="entry name" value="CHROMATE REDUCTASE"/>
    <property type="match status" value="1"/>
</dbReference>
<dbReference type="GO" id="GO:0016491">
    <property type="term" value="F:oxidoreductase activity"/>
    <property type="evidence" value="ECO:0007669"/>
    <property type="project" value="InterPro"/>
</dbReference>
<dbReference type="Gene3D" id="3.40.50.360">
    <property type="match status" value="1"/>
</dbReference>
<dbReference type="Proteomes" id="UP000053923">
    <property type="component" value="Unassembled WGS sequence"/>
</dbReference>
<accession>A0A101JQD8</accession>
<dbReference type="Pfam" id="PF03358">
    <property type="entry name" value="FMN_red"/>
    <property type="match status" value="1"/>
</dbReference>
<keyword evidence="3" id="KW-1185">Reference proteome</keyword>
<dbReference type="SUPFAM" id="SSF52218">
    <property type="entry name" value="Flavoproteins"/>
    <property type="match status" value="1"/>
</dbReference>
<evidence type="ECO:0000259" key="1">
    <source>
        <dbReference type="Pfam" id="PF03358"/>
    </source>
</evidence>
<organism evidence="2 3">
    <name type="scientific">Streptomyces regalis</name>
    <dbReference type="NCBI Taxonomy" id="68262"/>
    <lineage>
        <taxon>Bacteria</taxon>
        <taxon>Bacillati</taxon>
        <taxon>Actinomycetota</taxon>
        <taxon>Actinomycetes</taxon>
        <taxon>Kitasatosporales</taxon>
        <taxon>Streptomycetaceae</taxon>
        <taxon>Streptomyces</taxon>
    </lineage>
</organism>
<dbReference type="GO" id="GO:0010181">
    <property type="term" value="F:FMN binding"/>
    <property type="evidence" value="ECO:0007669"/>
    <property type="project" value="TreeGrafter"/>
</dbReference>
<feature type="domain" description="NADPH-dependent FMN reductase-like" evidence="1">
    <location>
        <begin position="7"/>
        <end position="153"/>
    </location>
</feature>
<sequence>MTENPIKLAVLVGSVRDARFGPTVANWFVQQAERHQSVSVDLVDLADFPLPLQMPDFGRRPAPEVHATRERLGARLAAADAFAVVTPEYNHTFSPSLSNTINWYLDEWTAKPVGLISYGGVGGGLRAAEHLRQVFAEVHATTVRDTLSFHNAWTQFGTADEPVSPEGSEAAAKSLLDQLTWWGNALRAARAAHPYKR</sequence>
<dbReference type="OrthoDB" id="9812295at2"/>
<dbReference type="AlphaFoldDB" id="A0A101JQD8"/>
<name>A0A101JQD8_9ACTN</name>
<dbReference type="PANTHER" id="PTHR30543:SF21">
    <property type="entry name" value="NAD(P)H-DEPENDENT FMN REDUCTASE LOT6"/>
    <property type="match status" value="1"/>
</dbReference>
<dbReference type="InterPro" id="IPR050712">
    <property type="entry name" value="NAD(P)H-dep_reductase"/>
</dbReference>
<dbReference type="InterPro" id="IPR005025">
    <property type="entry name" value="FMN_Rdtase-like_dom"/>
</dbReference>
<dbReference type="EMBL" id="LLZG01000276">
    <property type="protein sequence ID" value="KUL31154.1"/>
    <property type="molecule type" value="Genomic_DNA"/>
</dbReference>
<dbReference type="GO" id="GO:0005829">
    <property type="term" value="C:cytosol"/>
    <property type="evidence" value="ECO:0007669"/>
    <property type="project" value="TreeGrafter"/>
</dbReference>
<gene>
    <name evidence="2" type="ORF">ADL12_25590</name>
</gene>
<evidence type="ECO:0000313" key="3">
    <source>
        <dbReference type="Proteomes" id="UP000053923"/>
    </source>
</evidence>
<reference evidence="3" key="1">
    <citation type="submission" date="2015-10" db="EMBL/GenBank/DDBJ databases">
        <authorList>
            <person name="Ju K.-S."/>
            <person name="Doroghazi J.R."/>
            <person name="Metcalf W.W."/>
        </authorList>
    </citation>
    <scope>NUCLEOTIDE SEQUENCE [LARGE SCALE GENOMIC DNA]</scope>
    <source>
        <strain evidence="3">NRRL 3151</strain>
    </source>
</reference>
<proteinExistence type="predicted"/>
<comment type="caution">
    <text evidence="2">The sequence shown here is derived from an EMBL/GenBank/DDBJ whole genome shotgun (WGS) entry which is preliminary data.</text>
</comment>
<dbReference type="InterPro" id="IPR029039">
    <property type="entry name" value="Flavoprotein-like_sf"/>
</dbReference>
<evidence type="ECO:0000313" key="2">
    <source>
        <dbReference type="EMBL" id="KUL31154.1"/>
    </source>
</evidence>
<protein>
    <recommendedName>
        <fullName evidence="1">NADPH-dependent FMN reductase-like domain-containing protein</fullName>
    </recommendedName>
</protein>
<dbReference type="RefSeq" id="WP_062705553.1">
    <property type="nucleotide sequence ID" value="NZ_LLZG01000276.1"/>
</dbReference>